<gene>
    <name evidence="9" type="primary">thiI</name>
    <name evidence="11" type="ORF">SCAL_000128</name>
</gene>
<dbReference type="EMBL" id="LYOS01000001">
    <property type="protein sequence ID" value="OFV68452.1"/>
    <property type="molecule type" value="Genomic_DNA"/>
</dbReference>
<evidence type="ECO:0000256" key="2">
    <source>
        <dbReference type="ARBA" id="ARBA00022490"/>
    </source>
</evidence>
<dbReference type="STRING" id="1838285.SCAL_000128"/>
<comment type="caution">
    <text evidence="11">The sequence shown here is derived from an EMBL/GenBank/DDBJ whole genome shotgun (WGS) entry which is preliminary data.</text>
</comment>
<comment type="catalytic activity">
    <reaction evidence="9">
        <text>[ThiS sulfur-carrier protein]-C-terminal Gly-Gly-AMP + S-sulfanyl-L-cysteinyl-[cysteine desulfurase] + AH2 = [ThiS sulfur-carrier protein]-C-terminal-Gly-aminoethanethioate + L-cysteinyl-[cysteine desulfurase] + A + AMP + 2 H(+)</text>
        <dbReference type="Rhea" id="RHEA:43340"/>
        <dbReference type="Rhea" id="RHEA-COMP:12157"/>
        <dbReference type="Rhea" id="RHEA-COMP:12158"/>
        <dbReference type="Rhea" id="RHEA-COMP:12910"/>
        <dbReference type="Rhea" id="RHEA-COMP:19908"/>
        <dbReference type="ChEBI" id="CHEBI:13193"/>
        <dbReference type="ChEBI" id="CHEBI:15378"/>
        <dbReference type="ChEBI" id="CHEBI:17499"/>
        <dbReference type="ChEBI" id="CHEBI:29950"/>
        <dbReference type="ChEBI" id="CHEBI:61963"/>
        <dbReference type="ChEBI" id="CHEBI:90618"/>
        <dbReference type="ChEBI" id="CHEBI:232372"/>
        <dbReference type="ChEBI" id="CHEBI:456215"/>
    </reaction>
</comment>
<dbReference type="SUPFAM" id="SSF143437">
    <property type="entry name" value="THUMP domain-like"/>
    <property type="match status" value="1"/>
</dbReference>
<evidence type="ECO:0000256" key="8">
    <source>
        <dbReference type="ARBA" id="ARBA00022977"/>
    </source>
</evidence>
<dbReference type="GO" id="GO:0009229">
    <property type="term" value="P:thiamine diphosphate biosynthetic process"/>
    <property type="evidence" value="ECO:0007669"/>
    <property type="project" value="UniProtKB-UniRule"/>
</dbReference>
<accession>A0A1F2PC29</accession>
<dbReference type="SMART" id="SM00981">
    <property type="entry name" value="THUMP"/>
    <property type="match status" value="1"/>
</dbReference>
<keyword evidence="12" id="KW-1185">Reference proteome</keyword>
<feature type="binding site" evidence="9">
    <location>
        <position position="267"/>
    </location>
    <ligand>
        <name>ATP</name>
        <dbReference type="ChEBI" id="CHEBI:30616"/>
    </ligand>
</feature>
<dbReference type="InterPro" id="IPR003720">
    <property type="entry name" value="tRNA_STrfase"/>
</dbReference>
<dbReference type="GO" id="GO:0004810">
    <property type="term" value="F:CCA tRNA nucleotidyltransferase activity"/>
    <property type="evidence" value="ECO:0007669"/>
    <property type="project" value="InterPro"/>
</dbReference>
<dbReference type="InterPro" id="IPR014729">
    <property type="entry name" value="Rossmann-like_a/b/a_fold"/>
</dbReference>
<comment type="subcellular location">
    <subcellularLocation>
        <location evidence="1 9">Cytoplasm</location>
    </subcellularLocation>
</comment>
<keyword evidence="8 9" id="KW-0784">Thiamine biosynthesis</keyword>
<dbReference type="NCBIfam" id="TIGR00342">
    <property type="entry name" value="tRNA uracil 4-sulfurtransferase ThiI"/>
    <property type="match status" value="1"/>
</dbReference>
<dbReference type="InterPro" id="IPR004114">
    <property type="entry name" value="THUMP_dom"/>
</dbReference>
<dbReference type="Pfam" id="PF02926">
    <property type="entry name" value="THUMP"/>
    <property type="match status" value="1"/>
</dbReference>
<dbReference type="PANTHER" id="PTHR43209:SF1">
    <property type="entry name" value="TRNA SULFURTRANSFERASE"/>
    <property type="match status" value="1"/>
</dbReference>
<dbReference type="UniPathway" id="UPA00060"/>
<dbReference type="Pfam" id="PF02568">
    <property type="entry name" value="ThiI"/>
    <property type="match status" value="1"/>
</dbReference>
<feature type="binding site" evidence="9">
    <location>
        <begin position="184"/>
        <end position="185"/>
    </location>
    <ligand>
        <name>ATP</name>
        <dbReference type="ChEBI" id="CHEBI:30616"/>
    </ligand>
</feature>
<feature type="domain" description="THUMP" evidence="10">
    <location>
        <begin position="37"/>
        <end position="141"/>
    </location>
</feature>
<reference evidence="11" key="1">
    <citation type="submission" date="2016-05" db="EMBL/GenBank/DDBJ databases">
        <title>Microbial consortia oxidize butane by reversing methanogenesis.</title>
        <authorList>
            <person name="Laso-Perez R."/>
            <person name="Richter M."/>
            <person name="Wegener G."/>
            <person name="Musat F."/>
        </authorList>
    </citation>
    <scope>NUCLEOTIDE SEQUENCE [LARGE SCALE GENOMIC DNA]</scope>
    <source>
        <strain evidence="11">BOX2</strain>
    </source>
</reference>
<dbReference type="InterPro" id="IPR049961">
    <property type="entry name" value="ThiI_N"/>
</dbReference>
<evidence type="ECO:0000256" key="5">
    <source>
        <dbReference type="ARBA" id="ARBA00022741"/>
    </source>
</evidence>
<dbReference type="InterPro" id="IPR020536">
    <property type="entry name" value="ThiI_AANH"/>
</dbReference>
<comment type="function">
    <text evidence="9">Catalyzes the ATP-dependent transfer of a sulfur to tRNA to produce 4-thiouridine in position 8 of tRNAs, which functions as a near-UV photosensor. Also catalyzes the transfer of sulfur to the sulfur carrier protein ThiS, forming ThiS-thiocarboxylate. This is a step in the synthesis of thiazole, in the thiamine biosynthesis pathway. The sulfur is donated as persulfide by IscS.</text>
</comment>
<keyword evidence="2 9" id="KW-0963">Cytoplasm</keyword>
<evidence type="ECO:0000256" key="4">
    <source>
        <dbReference type="ARBA" id="ARBA00022679"/>
    </source>
</evidence>
<dbReference type="Proteomes" id="UP000186940">
    <property type="component" value="Unassembled WGS sequence"/>
</dbReference>
<dbReference type="GO" id="GO:0005829">
    <property type="term" value="C:cytosol"/>
    <property type="evidence" value="ECO:0007669"/>
    <property type="project" value="TreeGrafter"/>
</dbReference>
<dbReference type="GO" id="GO:0002937">
    <property type="term" value="P:tRNA 4-thiouridine biosynthesis"/>
    <property type="evidence" value="ECO:0007669"/>
    <property type="project" value="TreeGrafter"/>
</dbReference>
<evidence type="ECO:0000313" key="12">
    <source>
        <dbReference type="Proteomes" id="UP000186940"/>
    </source>
</evidence>
<dbReference type="PROSITE" id="PS51165">
    <property type="entry name" value="THUMP"/>
    <property type="match status" value="1"/>
</dbReference>
<evidence type="ECO:0000256" key="6">
    <source>
        <dbReference type="ARBA" id="ARBA00022840"/>
    </source>
</evidence>
<dbReference type="InterPro" id="IPR050102">
    <property type="entry name" value="tRNA_sulfurtransferase_ThiI"/>
</dbReference>
<feature type="binding site" evidence="9">
    <location>
        <position position="245"/>
    </location>
    <ligand>
        <name>ATP</name>
        <dbReference type="ChEBI" id="CHEBI:30616"/>
    </ligand>
</feature>
<dbReference type="GO" id="GO:0140741">
    <property type="term" value="F:tRNA-uracil-4 sulfurtransferase activity"/>
    <property type="evidence" value="ECO:0007669"/>
    <property type="project" value="UniProtKB-EC"/>
</dbReference>
<dbReference type="AlphaFoldDB" id="A0A1F2PC29"/>
<dbReference type="InterPro" id="IPR049962">
    <property type="entry name" value="THUMP_ThiI"/>
</dbReference>
<keyword evidence="3 9" id="KW-0820">tRNA-binding</keyword>
<feature type="binding site" evidence="9">
    <location>
        <begin position="159"/>
        <end position="160"/>
    </location>
    <ligand>
        <name>ATP</name>
        <dbReference type="ChEBI" id="CHEBI:30616"/>
    </ligand>
</feature>
<evidence type="ECO:0000256" key="9">
    <source>
        <dbReference type="HAMAP-Rule" id="MF_00021"/>
    </source>
</evidence>
<dbReference type="PANTHER" id="PTHR43209">
    <property type="entry name" value="TRNA SULFURTRANSFERASE"/>
    <property type="match status" value="1"/>
</dbReference>
<name>A0A1F2PC29_9EURY</name>
<feature type="binding site" evidence="9">
    <location>
        <position position="276"/>
    </location>
    <ligand>
        <name>ATP</name>
        <dbReference type="ChEBI" id="CHEBI:30616"/>
    </ligand>
</feature>
<keyword evidence="6 9" id="KW-0067">ATP-binding</keyword>
<dbReference type="GO" id="GO:0005524">
    <property type="term" value="F:ATP binding"/>
    <property type="evidence" value="ECO:0007669"/>
    <property type="project" value="UniProtKB-UniRule"/>
</dbReference>
<keyword evidence="5 9" id="KW-0547">Nucleotide-binding</keyword>
<dbReference type="GO" id="GO:0052837">
    <property type="term" value="P:thiazole biosynthetic process"/>
    <property type="evidence" value="ECO:0007669"/>
    <property type="project" value="TreeGrafter"/>
</dbReference>
<dbReference type="GO" id="GO:0000049">
    <property type="term" value="F:tRNA binding"/>
    <property type="evidence" value="ECO:0007669"/>
    <property type="project" value="UniProtKB-UniRule"/>
</dbReference>
<sequence>MKRRWENILISEIRKVVGGAKLRRGRGRIWIENEISPECEERLRWIFGIQSYSKCDHCKLQELEDRVLSFWNERVRDRSGFSFAVKVKRSGKHDFTSQEMAARIGGLILDHHPDLWVDLENPDYRIYIEIRDNDCYIFDEVIECAGGLPPGVEGEVVALFSGGVDSAVATWLMMHRGCKIIPVHFDLGAFSAHDGRMRAEKVTSFLKRYQRDLELLVISHGDFLSDIRRILSDAKIENHTCLLCKRRMYRVIEEIAVREGAKGIVTGESLGQVASQTLDNLFILDHAVKIPVFRPLIGLDKNRIEAMARAIGVYDVCTSMKDECLATPDKPTTKGNLQKILEVESNKDI</sequence>
<evidence type="ECO:0000256" key="7">
    <source>
        <dbReference type="ARBA" id="ARBA00022884"/>
    </source>
</evidence>
<dbReference type="Gene3D" id="3.40.50.620">
    <property type="entry name" value="HUPs"/>
    <property type="match status" value="1"/>
</dbReference>
<evidence type="ECO:0000313" key="11">
    <source>
        <dbReference type="EMBL" id="OFV68452.1"/>
    </source>
</evidence>
<dbReference type="CDD" id="cd11716">
    <property type="entry name" value="THUMP_ThiI"/>
    <property type="match status" value="1"/>
</dbReference>
<dbReference type="GO" id="GO:0009228">
    <property type="term" value="P:thiamine biosynthetic process"/>
    <property type="evidence" value="ECO:0007669"/>
    <property type="project" value="UniProtKB-KW"/>
</dbReference>
<keyword evidence="4 9" id="KW-0808">Transferase</keyword>
<keyword evidence="7 9" id="KW-0694">RNA-binding</keyword>
<comment type="pathway">
    <text evidence="9">Cofactor biosynthesis; thiamine diphosphate biosynthesis.</text>
</comment>
<comment type="similarity">
    <text evidence="9">Belongs to the ThiI family.</text>
</comment>
<dbReference type="PATRIC" id="fig|1838285.3.peg.133"/>
<evidence type="ECO:0000256" key="1">
    <source>
        <dbReference type="ARBA" id="ARBA00004496"/>
    </source>
</evidence>
<dbReference type="Gene3D" id="3.30.2130.30">
    <property type="match status" value="1"/>
</dbReference>
<proteinExistence type="inferred from homology"/>
<organism evidence="11 12">
    <name type="scientific">Candidatus Syntropharchaeum caldarium</name>
    <dbReference type="NCBI Taxonomy" id="1838285"/>
    <lineage>
        <taxon>Archaea</taxon>
        <taxon>Methanobacteriati</taxon>
        <taxon>Methanobacteriota</taxon>
        <taxon>Stenosarchaea group</taxon>
        <taxon>Methanomicrobia</taxon>
        <taxon>Methanosarcinales</taxon>
        <taxon>ANME-2 cluster</taxon>
        <taxon>Candidatus Syntropharchaeum</taxon>
    </lineage>
</organism>
<protein>
    <recommendedName>
        <fullName evidence="9">Probable tRNA sulfurtransferase</fullName>
        <ecNumber evidence="9">2.8.1.4</ecNumber>
    </recommendedName>
    <alternativeName>
        <fullName evidence="9">Sulfur carrier protein ThiS sulfurtransferase</fullName>
    </alternativeName>
    <alternativeName>
        <fullName evidence="9">Thiamine biosynthesis protein ThiI</fullName>
    </alternativeName>
    <alternativeName>
        <fullName evidence="9">tRNA 4-thiouridine synthase</fullName>
    </alternativeName>
</protein>
<comment type="catalytic activity">
    <reaction evidence="9">
        <text>[ThiI sulfur-carrier protein]-S-sulfanyl-L-cysteine + a uridine in tRNA + 2 reduced [2Fe-2S]-[ferredoxin] + ATP + H(+) = [ThiI sulfur-carrier protein]-L-cysteine + a 4-thiouridine in tRNA + 2 oxidized [2Fe-2S]-[ferredoxin] + AMP + diphosphate</text>
        <dbReference type="Rhea" id="RHEA:24176"/>
        <dbReference type="Rhea" id="RHEA-COMP:10000"/>
        <dbReference type="Rhea" id="RHEA-COMP:10001"/>
        <dbReference type="Rhea" id="RHEA-COMP:13337"/>
        <dbReference type="Rhea" id="RHEA-COMP:13338"/>
        <dbReference type="Rhea" id="RHEA-COMP:13339"/>
        <dbReference type="Rhea" id="RHEA-COMP:13340"/>
        <dbReference type="ChEBI" id="CHEBI:15378"/>
        <dbReference type="ChEBI" id="CHEBI:29950"/>
        <dbReference type="ChEBI" id="CHEBI:30616"/>
        <dbReference type="ChEBI" id="CHEBI:33019"/>
        <dbReference type="ChEBI" id="CHEBI:33737"/>
        <dbReference type="ChEBI" id="CHEBI:33738"/>
        <dbReference type="ChEBI" id="CHEBI:61963"/>
        <dbReference type="ChEBI" id="CHEBI:65315"/>
        <dbReference type="ChEBI" id="CHEBI:136798"/>
        <dbReference type="ChEBI" id="CHEBI:456215"/>
        <dbReference type="EC" id="2.8.1.4"/>
    </reaction>
</comment>
<evidence type="ECO:0000256" key="3">
    <source>
        <dbReference type="ARBA" id="ARBA00022555"/>
    </source>
</evidence>
<dbReference type="SUPFAM" id="SSF52402">
    <property type="entry name" value="Adenine nucleotide alpha hydrolases-like"/>
    <property type="match status" value="1"/>
</dbReference>
<dbReference type="EC" id="2.8.1.4" evidence="9"/>
<evidence type="ECO:0000259" key="10">
    <source>
        <dbReference type="PROSITE" id="PS51165"/>
    </source>
</evidence>
<dbReference type="HAMAP" id="MF_00021">
    <property type="entry name" value="ThiI"/>
    <property type="match status" value="1"/>
</dbReference>